<evidence type="ECO:0000313" key="11">
    <source>
        <dbReference type="EMBL" id="KAJ8355719.1"/>
    </source>
</evidence>
<evidence type="ECO:0000256" key="4">
    <source>
        <dbReference type="ARBA" id="ARBA00022771"/>
    </source>
</evidence>
<dbReference type="InterPro" id="IPR000433">
    <property type="entry name" value="Znf_ZZ"/>
</dbReference>
<feature type="compositionally biased region" description="Low complexity" evidence="9">
    <location>
        <begin position="431"/>
        <end position="442"/>
    </location>
</feature>
<keyword evidence="8" id="KW-0175">Coiled coil</keyword>
<feature type="coiled-coil region" evidence="8">
    <location>
        <begin position="391"/>
        <end position="421"/>
    </location>
</feature>
<name>A0A9Q1IVT0_SYNKA</name>
<keyword evidence="2" id="KW-1003">Cell membrane</keyword>
<keyword evidence="5" id="KW-0862">Zinc</keyword>
<dbReference type="EMBL" id="JAINUF010000006">
    <property type="protein sequence ID" value="KAJ8355719.1"/>
    <property type="molecule type" value="Genomic_DNA"/>
</dbReference>
<dbReference type="GO" id="GO:0005886">
    <property type="term" value="C:plasma membrane"/>
    <property type="evidence" value="ECO:0007669"/>
    <property type="project" value="UniProtKB-SubCell"/>
</dbReference>
<evidence type="ECO:0000256" key="6">
    <source>
        <dbReference type="ARBA" id="ARBA00023136"/>
    </source>
</evidence>
<evidence type="ECO:0000259" key="10">
    <source>
        <dbReference type="PROSITE" id="PS50135"/>
    </source>
</evidence>
<dbReference type="InterPro" id="IPR043145">
    <property type="entry name" value="Znf_ZZ_sf"/>
</dbReference>
<reference evidence="11" key="1">
    <citation type="journal article" date="2023" name="Science">
        <title>Genome structures resolve the early diversification of teleost fishes.</title>
        <authorList>
            <person name="Parey E."/>
            <person name="Louis A."/>
            <person name="Montfort J."/>
            <person name="Bouchez O."/>
            <person name="Roques C."/>
            <person name="Iampietro C."/>
            <person name="Lluch J."/>
            <person name="Castinel A."/>
            <person name="Donnadieu C."/>
            <person name="Desvignes T."/>
            <person name="Floi Bucao C."/>
            <person name="Jouanno E."/>
            <person name="Wen M."/>
            <person name="Mejri S."/>
            <person name="Dirks R."/>
            <person name="Jansen H."/>
            <person name="Henkel C."/>
            <person name="Chen W.J."/>
            <person name="Zahm M."/>
            <person name="Cabau C."/>
            <person name="Klopp C."/>
            <person name="Thompson A.W."/>
            <person name="Robinson-Rechavi M."/>
            <person name="Braasch I."/>
            <person name="Lecointre G."/>
            <person name="Bobe J."/>
            <person name="Postlethwait J.H."/>
            <person name="Berthelot C."/>
            <person name="Roest Crollius H."/>
            <person name="Guiguen Y."/>
        </authorList>
    </citation>
    <scope>NUCLEOTIDE SEQUENCE</scope>
    <source>
        <strain evidence="11">WJC10195</strain>
    </source>
</reference>
<dbReference type="SMART" id="SM00291">
    <property type="entry name" value="ZnF_ZZ"/>
    <property type="match status" value="1"/>
</dbReference>
<dbReference type="PROSITE" id="PS50135">
    <property type="entry name" value="ZF_ZZ_2"/>
    <property type="match status" value="1"/>
</dbReference>
<comment type="subcellular location">
    <subcellularLocation>
        <location evidence="1">Cell membrane</location>
        <topology evidence="1">Peripheral membrane protein</topology>
    </subcellularLocation>
</comment>
<dbReference type="CDD" id="cd02334">
    <property type="entry name" value="ZZ_dystrophin"/>
    <property type="match status" value="1"/>
</dbReference>
<dbReference type="GO" id="GO:0099536">
    <property type="term" value="P:synaptic signaling"/>
    <property type="evidence" value="ECO:0007669"/>
    <property type="project" value="TreeGrafter"/>
</dbReference>
<dbReference type="PANTHER" id="PTHR12268:SF26">
    <property type="entry name" value="UTROPHIN"/>
    <property type="match status" value="1"/>
</dbReference>
<keyword evidence="12" id="KW-1185">Reference proteome</keyword>
<dbReference type="Pfam" id="PF09069">
    <property type="entry name" value="EF-hand_3"/>
    <property type="match status" value="1"/>
</dbReference>
<sequence length="463" mass="52274">MCGLRVGIQIQGRAASARPHLPSDRWGSLSGSFREEIHGPGASLGSANLTPTAPPKLIRAQRNFSFAKSGGLELRSRVKHWGFHQDEKKEEQNEKRIPVSNKVEMEPRQFVDWMHLEPQSMVWLPVLHRVAAAETAKHQAKCNICKECPIVGFRYRSLKHFNYDVCQSCFFSGRTAKGHKLTYPMVEYCTPTTSGEDMRDFTKVLKNKFRSKKYFAKHPRLGYLPVQTVLEGDNMETPVTLISMCPEQYELSQSPQLSHDDTHSRIEQYASRLAQMERSNGSLPTDSSSATGSIDDEHTLILQYCQTLGGESPLSQPQSPAQILQAVEREERGELERVIARLEEEQRTLQLEYEQLKEQHGQRAVSDLVGQHSGAEEADLLAEAKLLRQHKGRLEARMQILEDHNKQLESQLHRLRQLLHQPEADPRINGVSSSSVLQQSLSEDVEPHAELAAPGLAARPQVM</sequence>
<dbReference type="SUPFAM" id="SSF57850">
    <property type="entry name" value="RING/U-box"/>
    <property type="match status" value="1"/>
</dbReference>
<evidence type="ECO:0000256" key="8">
    <source>
        <dbReference type="SAM" id="Coils"/>
    </source>
</evidence>
<dbReference type="PANTHER" id="PTHR12268">
    <property type="entry name" value="E3 UBIQUITIN-PROTEIN LIGASE KCMF1"/>
    <property type="match status" value="1"/>
</dbReference>
<protein>
    <recommendedName>
        <fullName evidence="10">ZZ-type domain-containing protein</fullName>
    </recommendedName>
</protein>
<dbReference type="Gene3D" id="6.10.140.70">
    <property type="match status" value="1"/>
</dbReference>
<evidence type="ECO:0000256" key="1">
    <source>
        <dbReference type="ARBA" id="ARBA00004202"/>
    </source>
</evidence>
<feature type="domain" description="ZZ-type" evidence="10">
    <location>
        <begin position="137"/>
        <end position="193"/>
    </location>
</feature>
<dbReference type="OrthoDB" id="10057795at2759"/>
<evidence type="ECO:0000313" key="12">
    <source>
        <dbReference type="Proteomes" id="UP001152622"/>
    </source>
</evidence>
<feature type="coiled-coil region" evidence="8">
    <location>
        <begin position="325"/>
        <end position="359"/>
    </location>
</feature>
<keyword evidence="6" id="KW-0472">Membrane</keyword>
<organism evidence="11 12">
    <name type="scientific">Synaphobranchus kaupii</name>
    <name type="common">Kaup's arrowtooth eel</name>
    <dbReference type="NCBI Taxonomy" id="118154"/>
    <lineage>
        <taxon>Eukaryota</taxon>
        <taxon>Metazoa</taxon>
        <taxon>Chordata</taxon>
        <taxon>Craniata</taxon>
        <taxon>Vertebrata</taxon>
        <taxon>Euteleostomi</taxon>
        <taxon>Actinopterygii</taxon>
        <taxon>Neopterygii</taxon>
        <taxon>Teleostei</taxon>
        <taxon>Anguilliformes</taxon>
        <taxon>Synaphobranchidae</taxon>
        <taxon>Synaphobranchus</taxon>
    </lineage>
</organism>
<evidence type="ECO:0000256" key="3">
    <source>
        <dbReference type="ARBA" id="ARBA00022723"/>
    </source>
</evidence>
<evidence type="ECO:0000256" key="2">
    <source>
        <dbReference type="ARBA" id="ARBA00022475"/>
    </source>
</evidence>
<accession>A0A9Q1IVT0</accession>
<feature type="region of interest" description="Disordered" evidence="9">
    <location>
        <begin position="423"/>
        <end position="463"/>
    </location>
</feature>
<dbReference type="GO" id="GO:0045202">
    <property type="term" value="C:synapse"/>
    <property type="evidence" value="ECO:0007669"/>
    <property type="project" value="GOC"/>
</dbReference>
<gene>
    <name evidence="11" type="ORF">SKAU_G00185130</name>
</gene>
<dbReference type="InterPro" id="IPR015154">
    <property type="entry name" value="EF-hand_dom_typ2"/>
</dbReference>
<dbReference type="AlphaFoldDB" id="A0A9Q1IVT0"/>
<dbReference type="PROSITE" id="PS01357">
    <property type="entry name" value="ZF_ZZ_1"/>
    <property type="match status" value="1"/>
</dbReference>
<keyword evidence="3" id="KW-0479">Metal-binding</keyword>
<evidence type="ECO:0000256" key="9">
    <source>
        <dbReference type="SAM" id="MobiDB-lite"/>
    </source>
</evidence>
<comment type="caution">
    <text evidence="11">The sequence shown here is derived from an EMBL/GenBank/DDBJ whole genome shotgun (WGS) entry which is preliminary data.</text>
</comment>
<dbReference type="InterPro" id="IPR050774">
    <property type="entry name" value="KCMF1/Dystrophin"/>
</dbReference>
<proteinExistence type="predicted"/>
<dbReference type="Gene3D" id="3.30.60.90">
    <property type="match status" value="1"/>
</dbReference>
<evidence type="ECO:0000256" key="5">
    <source>
        <dbReference type="ARBA" id="ARBA00022833"/>
    </source>
</evidence>
<dbReference type="Pfam" id="PF00569">
    <property type="entry name" value="ZZ"/>
    <property type="match status" value="1"/>
</dbReference>
<evidence type="ECO:0000256" key="7">
    <source>
        <dbReference type="PROSITE-ProRule" id="PRU00228"/>
    </source>
</evidence>
<dbReference type="GO" id="GO:0008270">
    <property type="term" value="F:zinc ion binding"/>
    <property type="evidence" value="ECO:0007669"/>
    <property type="project" value="UniProtKB-KW"/>
</dbReference>
<keyword evidence="4 7" id="KW-0863">Zinc-finger</keyword>
<dbReference type="Proteomes" id="UP001152622">
    <property type="component" value="Chromosome 6"/>
</dbReference>
<dbReference type="FunFam" id="3.30.60.90:FF:000001">
    <property type="entry name" value="Dystrophin isoform 2"/>
    <property type="match status" value="1"/>
</dbReference>